<protein>
    <submittedName>
        <fullName evidence="1">Uncharacterized protein</fullName>
    </submittedName>
</protein>
<organism evidence="1 2">
    <name type="scientific">Dryococelus australis</name>
    <dbReference type="NCBI Taxonomy" id="614101"/>
    <lineage>
        <taxon>Eukaryota</taxon>
        <taxon>Metazoa</taxon>
        <taxon>Ecdysozoa</taxon>
        <taxon>Arthropoda</taxon>
        <taxon>Hexapoda</taxon>
        <taxon>Insecta</taxon>
        <taxon>Pterygota</taxon>
        <taxon>Neoptera</taxon>
        <taxon>Polyneoptera</taxon>
        <taxon>Phasmatodea</taxon>
        <taxon>Verophasmatodea</taxon>
        <taxon>Anareolatae</taxon>
        <taxon>Phasmatidae</taxon>
        <taxon>Eurycanthinae</taxon>
        <taxon>Dryococelus</taxon>
    </lineage>
</organism>
<evidence type="ECO:0000313" key="2">
    <source>
        <dbReference type="Proteomes" id="UP001159363"/>
    </source>
</evidence>
<evidence type="ECO:0000313" key="1">
    <source>
        <dbReference type="EMBL" id="KAJ8868555.1"/>
    </source>
</evidence>
<accession>A0ABQ9G7Y7</accession>
<sequence>MKDGCRFEVATDGPTAPVLERKIRMTRGCQHRFSISILRGIFGDHLNGSYMFSGWLMLQQYLVFLRDTLPELLEVVVLDVQAIM</sequence>
<comment type="caution">
    <text evidence="1">The sequence shown here is derived from an EMBL/GenBank/DDBJ whole genome shotgun (WGS) entry which is preliminary data.</text>
</comment>
<dbReference type="Proteomes" id="UP001159363">
    <property type="component" value="Chromosome 13"/>
</dbReference>
<dbReference type="EMBL" id="JARBHB010000014">
    <property type="protein sequence ID" value="KAJ8868555.1"/>
    <property type="molecule type" value="Genomic_DNA"/>
</dbReference>
<keyword evidence="2" id="KW-1185">Reference proteome</keyword>
<reference evidence="1 2" key="1">
    <citation type="submission" date="2023-02" db="EMBL/GenBank/DDBJ databases">
        <title>LHISI_Scaffold_Assembly.</title>
        <authorList>
            <person name="Stuart O.P."/>
            <person name="Cleave R."/>
            <person name="Magrath M.J.L."/>
            <person name="Mikheyev A.S."/>
        </authorList>
    </citation>
    <scope>NUCLEOTIDE SEQUENCE [LARGE SCALE GENOMIC DNA]</scope>
    <source>
        <strain evidence="1">Daus_M_001</strain>
        <tissue evidence="1">Leg muscle</tissue>
    </source>
</reference>
<name>A0ABQ9G7Y7_9NEOP</name>
<gene>
    <name evidence="1" type="ORF">PR048_030093</name>
</gene>
<proteinExistence type="predicted"/>